<comment type="caution">
    <text evidence="2">The sequence shown here is derived from an EMBL/GenBank/DDBJ whole genome shotgun (WGS) entry which is preliminary data.</text>
</comment>
<feature type="region of interest" description="Disordered" evidence="1">
    <location>
        <begin position="1"/>
        <end position="32"/>
    </location>
</feature>
<gene>
    <name evidence="2" type="ORF">TCAP_00353</name>
</gene>
<feature type="compositionally biased region" description="Low complexity" evidence="1">
    <location>
        <begin position="78"/>
        <end position="93"/>
    </location>
</feature>
<feature type="non-terminal residue" evidence="2">
    <location>
        <position position="222"/>
    </location>
</feature>
<sequence length="222" mass="24279">SSRRHSSASGSQQQQLAFKASSPDSTRLDLSGSHRIGSPWRLDTECTAASVAAFPSGRKSWPATSSTHRPRTTRARRSAAPCSRTTTNACTTRRSTRERWPCRRRMHERRRPRPETTPRAPGKYGTWGCLARRRTRRRCWGRARRAGEWSGGCGGACNIVASQLCRLQQHSPVRTGPVPLAASISGQGAHGNGTTRDGRNIRPLRFSSLSACLPACPCCDAA</sequence>
<feature type="non-terminal residue" evidence="2">
    <location>
        <position position="1"/>
    </location>
</feature>
<evidence type="ECO:0000256" key="1">
    <source>
        <dbReference type="SAM" id="MobiDB-lite"/>
    </source>
</evidence>
<evidence type="ECO:0000313" key="2">
    <source>
        <dbReference type="EMBL" id="PNY29738.1"/>
    </source>
</evidence>
<accession>A0A2K3QQD7</accession>
<protein>
    <submittedName>
        <fullName evidence="2">Uncharacterized protein</fullName>
    </submittedName>
</protein>
<keyword evidence="3" id="KW-1185">Reference proteome</keyword>
<dbReference type="Proteomes" id="UP000236621">
    <property type="component" value="Unassembled WGS sequence"/>
</dbReference>
<evidence type="ECO:0000313" key="3">
    <source>
        <dbReference type="Proteomes" id="UP000236621"/>
    </source>
</evidence>
<organism evidence="2 3">
    <name type="scientific">Tolypocladium capitatum</name>
    <dbReference type="NCBI Taxonomy" id="45235"/>
    <lineage>
        <taxon>Eukaryota</taxon>
        <taxon>Fungi</taxon>
        <taxon>Dikarya</taxon>
        <taxon>Ascomycota</taxon>
        <taxon>Pezizomycotina</taxon>
        <taxon>Sordariomycetes</taxon>
        <taxon>Hypocreomycetidae</taxon>
        <taxon>Hypocreales</taxon>
        <taxon>Ophiocordycipitaceae</taxon>
        <taxon>Tolypocladium</taxon>
    </lineage>
</organism>
<dbReference type="EMBL" id="NRSZ01000064">
    <property type="protein sequence ID" value="PNY29738.1"/>
    <property type="molecule type" value="Genomic_DNA"/>
</dbReference>
<dbReference type="AlphaFoldDB" id="A0A2K3QQD7"/>
<feature type="region of interest" description="Disordered" evidence="1">
    <location>
        <begin position="56"/>
        <end position="98"/>
    </location>
</feature>
<proteinExistence type="predicted"/>
<name>A0A2K3QQD7_9HYPO</name>
<reference evidence="2 3" key="1">
    <citation type="submission" date="2017-08" db="EMBL/GenBank/DDBJ databases">
        <title>Harnessing the power of phylogenomics to disentangle the directionality and signatures of interkingdom host jumping in the parasitic fungal genus Tolypocladium.</title>
        <authorList>
            <person name="Quandt C.A."/>
            <person name="Patterson W."/>
            <person name="Spatafora J.W."/>
        </authorList>
    </citation>
    <scope>NUCLEOTIDE SEQUENCE [LARGE SCALE GENOMIC DNA]</scope>
    <source>
        <strain evidence="2 3">CBS 113982</strain>
    </source>
</reference>
<feature type="compositionally biased region" description="Basic residues" evidence="1">
    <location>
        <begin position="68"/>
        <end position="77"/>
    </location>
</feature>